<gene>
    <name evidence="1" type="ORF">B0T25DRAFT_446964</name>
</gene>
<organism evidence="1 2">
    <name type="scientific">Lasiosphaeria hispida</name>
    <dbReference type="NCBI Taxonomy" id="260671"/>
    <lineage>
        <taxon>Eukaryota</taxon>
        <taxon>Fungi</taxon>
        <taxon>Dikarya</taxon>
        <taxon>Ascomycota</taxon>
        <taxon>Pezizomycotina</taxon>
        <taxon>Sordariomycetes</taxon>
        <taxon>Sordariomycetidae</taxon>
        <taxon>Sordariales</taxon>
        <taxon>Lasiosphaeriaceae</taxon>
        <taxon>Lasiosphaeria</taxon>
    </lineage>
</organism>
<accession>A0AAJ0MH14</accession>
<proteinExistence type="predicted"/>
<dbReference type="EMBL" id="JAUIQD010000002">
    <property type="protein sequence ID" value="KAK3358793.1"/>
    <property type="molecule type" value="Genomic_DNA"/>
</dbReference>
<reference evidence="1" key="1">
    <citation type="journal article" date="2023" name="Mol. Phylogenet. Evol.">
        <title>Genome-scale phylogeny and comparative genomics of the fungal order Sordariales.</title>
        <authorList>
            <person name="Hensen N."/>
            <person name="Bonometti L."/>
            <person name="Westerberg I."/>
            <person name="Brannstrom I.O."/>
            <person name="Guillou S."/>
            <person name="Cros-Aarteil S."/>
            <person name="Calhoun S."/>
            <person name="Haridas S."/>
            <person name="Kuo A."/>
            <person name="Mondo S."/>
            <person name="Pangilinan J."/>
            <person name="Riley R."/>
            <person name="LaButti K."/>
            <person name="Andreopoulos B."/>
            <person name="Lipzen A."/>
            <person name="Chen C."/>
            <person name="Yan M."/>
            <person name="Daum C."/>
            <person name="Ng V."/>
            <person name="Clum A."/>
            <person name="Steindorff A."/>
            <person name="Ohm R.A."/>
            <person name="Martin F."/>
            <person name="Silar P."/>
            <person name="Natvig D.O."/>
            <person name="Lalanne C."/>
            <person name="Gautier V."/>
            <person name="Ament-Velasquez S.L."/>
            <person name="Kruys A."/>
            <person name="Hutchinson M.I."/>
            <person name="Powell A.J."/>
            <person name="Barry K."/>
            <person name="Miller A.N."/>
            <person name="Grigoriev I.V."/>
            <person name="Debuchy R."/>
            <person name="Gladieux P."/>
            <person name="Hiltunen Thoren M."/>
            <person name="Johannesson H."/>
        </authorList>
    </citation>
    <scope>NUCLEOTIDE SEQUENCE</scope>
    <source>
        <strain evidence="1">CBS 955.72</strain>
    </source>
</reference>
<name>A0AAJ0MH14_9PEZI</name>
<evidence type="ECO:0000313" key="1">
    <source>
        <dbReference type="EMBL" id="KAK3358793.1"/>
    </source>
</evidence>
<keyword evidence="2" id="KW-1185">Reference proteome</keyword>
<reference evidence="1" key="2">
    <citation type="submission" date="2023-06" db="EMBL/GenBank/DDBJ databases">
        <authorList>
            <consortium name="Lawrence Berkeley National Laboratory"/>
            <person name="Haridas S."/>
            <person name="Hensen N."/>
            <person name="Bonometti L."/>
            <person name="Westerberg I."/>
            <person name="Brannstrom I.O."/>
            <person name="Guillou S."/>
            <person name="Cros-Aarteil S."/>
            <person name="Calhoun S."/>
            <person name="Kuo A."/>
            <person name="Mondo S."/>
            <person name="Pangilinan J."/>
            <person name="Riley R."/>
            <person name="Labutti K."/>
            <person name="Andreopoulos B."/>
            <person name="Lipzen A."/>
            <person name="Chen C."/>
            <person name="Yanf M."/>
            <person name="Daum C."/>
            <person name="Ng V."/>
            <person name="Clum A."/>
            <person name="Steindorff A."/>
            <person name="Ohm R."/>
            <person name="Martin F."/>
            <person name="Silar P."/>
            <person name="Natvig D."/>
            <person name="Lalanne C."/>
            <person name="Gautier V."/>
            <person name="Ament-Velasquez S.L."/>
            <person name="Kruys A."/>
            <person name="Hutchinson M.I."/>
            <person name="Powell A.J."/>
            <person name="Barry K."/>
            <person name="Miller A.N."/>
            <person name="Grigoriev I.V."/>
            <person name="Debuchy R."/>
            <person name="Gladieux P."/>
            <person name="Thoren M.H."/>
            <person name="Johannesson H."/>
        </authorList>
    </citation>
    <scope>NUCLEOTIDE SEQUENCE</scope>
    <source>
        <strain evidence="1">CBS 955.72</strain>
    </source>
</reference>
<sequence length="536" mass="58647">MNLLRACATRYPHFDRDFRPRLNAVLLQRHRHAIQHRRAKTLNEAPLQPHRDLDIAALVSAIPDEDLENQWVASQDGRVPVDDVAATLLRDLRPDHYPIYLLRRDCYGLLAARGDVHSAPSAVPSALLRDLVEVGGPDHSDYNPPDLASLPFSVPIPDAEFLAVLEGLQLPGSLDTPRNSNLGAEPVFACPVPAAFDLSDREEAVSVAAQSCQGRPSALLEALHGGYSDGMITAYVRKVLTEAEQPSSPQDRRQLRAQWLGSPAEWILPGRRHQGASVLYVTSEEAVRAAQDGNIFRQPLVIKETFSDSGMHTVRAAAALLQSASINAVPAAGASAVTFHLRNIIRSHRPRVIMLPRFRLLDSLAERLGHPRQSELASRTSFSTLSLAGAFSGPRLAAASGVWMRNLDGVKFCILVSADALAPPSLEVFVRPSRDGLSPLPPPRGKLEFLVLEQDDVLLIPPGLPVVYAVHSPTNGVMEGGSFWDSLNVAHIMQSARWACECQVTGDEEAITRQLPRLVEELGELMRQQPEQFQCA</sequence>
<dbReference type="Proteomes" id="UP001275084">
    <property type="component" value="Unassembled WGS sequence"/>
</dbReference>
<comment type="caution">
    <text evidence="1">The sequence shown here is derived from an EMBL/GenBank/DDBJ whole genome shotgun (WGS) entry which is preliminary data.</text>
</comment>
<evidence type="ECO:0000313" key="2">
    <source>
        <dbReference type="Proteomes" id="UP001275084"/>
    </source>
</evidence>
<protein>
    <submittedName>
        <fullName evidence="1">Uncharacterized protein</fullName>
    </submittedName>
</protein>
<dbReference type="AlphaFoldDB" id="A0AAJ0MH14"/>